<keyword evidence="2" id="KW-0067">ATP-binding</keyword>
<comment type="caution">
    <text evidence="3">The sequence shown here is derived from an EMBL/GenBank/DDBJ whole genome shotgun (WGS) entry which is preliminary data.</text>
</comment>
<dbReference type="SUPFAM" id="SSF52540">
    <property type="entry name" value="P-loop containing nucleoside triphosphate hydrolases"/>
    <property type="match status" value="1"/>
</dbReference>
<keyword evidence="1" id="KW-0547">Nucleotide-binding</keyword>
<dbReference type="RefSeq" id="WP_290368690.1">
    <property type="nucleotide sequence ID" value="NZ_CAKLDI010000001.1"/>
</dbReference>
<dbReference type="CDD" id="cd02038">
    <property type="entry name" value="FlhG-like"/>
    <property type="match status" value="1"/>
</dbReference>
<protein>
    <submittedName>
        <fullName evidence="3">Flagellum site-determining protein YlxH</fullName>
    </submittedName>
</protein>
<name>A0ABN8DVN0_9VIBR</name>
<dbReference type="InterPro" id="IPR025501">
    <property type="entry name" value="MinD_FleN"/>
</dbReference>
<sequence length="297" mass="32280">MIETNMHDQASGLRRLTQPTSTKVITVTGGKGGVGKTNVSLNMAVAMAKQGKKVMVFDADLGLANVDVMLGLRSTLNLSHVLAGRCELEDIIVEGPYGVKIVPAASGTRSMAELNEAQHAGLIRAFSSLEEHVDVMIVDTAAGISDMVLSFSRAAQDVIVVVCDEPTSITDAYALIKILSREYQVPRFKVVANMVRSYREGRELFTKLTRVTERFLTANLELVACIPLDDNVRQSVKRQKLVVDAAPRSPAALALNSLATKAATWPVPSNPSGHLEFFVEKLLMRPQSEMMGERLSE</sequence>
<reference evidence="3" key="1">
    <citation type="submission" date="2021-11" db="EMBL/GenBank/DDBJ databases">
        <authorList>
            <person name="Rodrigo-Torres L."/>
            <person name="Arahal R. D."/>
            <person name="Lucena T."/>
        </authorList>
    </citation>
    <scope>NUCLEOTIDE SEQUENCE</scope>
    <source>
        <strain evidence="3">CECT 7929</strain>
    </source>
</reference>
<dbReference type="PANTHER" id="PTHR43384">
    <property type="entry name" value="SEPTUM SITE-DETERMINING PROTEIN MIND HOMOLOG, CHLOROPLASTIC-RELATED"/>
    <property type="match status" value="1"/>
</dbReference>
<dbReference type="PANTHER" id="PTHR43384:SF4">
    <property type="entry name" value="CELLULOSE BIOSYNTHESIS PROTEIN BCSQ-RELATED"/>
    <property type="match status" value="1"/>
</dbReference>
<organism evidence="3 4">
    <name type="scientific">Vibrio stylophorae</name>
    <dbReference type="NCBI Taxonomy" id="659351"/>
    <lineage>
        <taxon>Bacteria</taxon>
        <taxon>Pseudomonadati</taxon>
        <taxon>Pseudomonadota</taxon>
        <taxon>Gammaproteobacteria</taxon>
        <taxon>Vibrionales</taxon>
        <taxon>Vibrionaceae</taxon>
        <taxon>Vibrio</taxon>
    </lineage>
</organism>
<evidence type="ECO:0000313" key="3">
    <source>
        <dbReference type="EMBL" id="CAH0534097.1"/>
    </source>
</evidence>
<dbReference type="InterPro" id="IPR033756">
    <property type="entry name" value="YlxH/NBP35"/>
</dbReference>
<dbReference type="InterPro" id="IPR050625">
    <property type="entry name" value="ParA/MinD_ATPase"/>
</dbReference>
<dbReference type="Gene3D" id="3.40.50.300">
    <property type="entry name" value="P-loop containing nucleotide triphosphate hydrolases"/>
    <property type="match status" value="1"/>
</dbReference>
<dbReference type="Proteomes" id="UP000838672">
    <property type="component" value="Unassembled WGS sequence"/>
</dbReference>
<evidence type="ECO:0000256" key="2">
    <source>
        <dbReference type="ARBA" id="ARBA00022840"/>
    </source>
</evidence>
<accession>A0ABN8DVN0</accession>
<dbReference type="EMBL" id="CAKLDI010000001">
    <property type="protein sequence ID" value="CAH0534097.1"/>
    <property type="molecule type" value="Genomic_DNA"/>
</dbReference>
<evidence type="ECO:0000313" key="4">
    <source>
        <dbReference type="Proteomes" id="UP000838672"/>
    </source>
</evidence>
<dbReference type="InterPro" id="IPR033875">
    <property type="entry name" value="FlhG"/>
</dbReference>
<dbReference type="Pfam" id="PF10609">
    <property type="entry name" value="ParA"/>
    <property type="match status" value="1"/>
</dbReference>
<proteinExistence type="predicted"/>
<evidence type="ECO:0000256" key="1">
    <source>
        <dbReference type="ARBA" id="ARBA00022741"/>
    </source>
</evidence>
<dbReference type="PIRSF" id="PIRSF003092">
    <property type="entry name" value="MinD"/>
    <property type="match status" value="1"/>
</dbReference>
<dbReference type="InterPro" id="IPR027417">
    <property type="entry name" value="P-loop_NTPase"/>
</dbReference>
<keyword evidence="4" id="KW-1185">Reference proteome</keyword>
<gene>
    <name evidence="3" type="primary">ylxH</name>
    <name evidence="3" type="ORF">VST7929_01998</name>
</gene>